<keyword evidence="3" id="KW-0808">Transferase</keyword>
<protein>
    <submittedName>
        <fullName evidence="3">Nucleotide-diphospho-sugar transferase</fullName>
    </submittedName>
</protein>
<evidence type="ECO:0000313" key="3">
    <source>
        <dbReference type="EMBL" id="KAG7337451.1"/>
    </source>
</evidence>
<accession>A0A9K3P8H7</accession>
<feature type="domain" description="Nucleotide-diphospho-sugar transferase" evidence="2">
    <location>
        <begin position="134"/>
        <end position="272"/>
    </location>
</feature>
<name>A0A9K3P8H7_9STRA</name>
<reference evidence="3" key="2">
    <citation type="submission" date="2021-04" db="EMBL/GenBank/DDBJ databases">
        <authorList>
            <person name="Podell S."/>
        </authorList>
    </citation>
    <scope>NUCLEOTIDE SEQUENCE</scope>
    <source>
        <strain evidence="3">Hildebrandi</strain>
    </source>
</reference>
<gene>
    <name evidence="4" type="ORF">IV203_018571</name>
    <name evidence="3" type="ORF">IV203_033389</name>
</gene>
<evidence type="ECO:0000313" key="5">
    <source>
        <dbReference type="Proteomes" id="UP000693970"/>
    </source>
</evidence>
<sequence>MNAHNYISTLPQYASLKLAMVICIILVLFNVRGGFLVFPEDIFLGLTTSIRDVSGAYDLPVESFFKHSKADDDHGRHGRSPQEMETLDKKNILLRLQPLKNKTIIVGLANKAYAPVAMLWYRRMAEAGFTNHRILAADKPTAWVCDENKMRYDMLWRYTRPLIPSCHPGLFDKDGWRKKLYFFAARWIYVRQKLLEGYHVLMTDVDSVYNYMEPVLTMDQGSYDHYTAYADKMPLSVFQKMGFTICGCFNWMRSTPSMIQFLDSFLSQCGCSIQGQNNTCECGCDDQVTINSMLLDQLDMKWDLYKGGKSGEYRQHSMTGVSQRMGQRIKIADRSFVFRGHPNNTCSKGNWITFPKSLNKTETKSEQMNRLLGKCPLQVNTNNTVKGNMTTK</sequence>
<dbReference type="GO" id="GO:0016740">
    <property type="term" value="F:transferase activity"/>
    <property type="evidence" value="ECO:0007669"/>
    <property type="project" value="UniProtKB-KW"/>
</dbReference>
<keyword evidence="1" id="KW-1133">Transmembrane helix</keyword>
<keyword evidence="1" id="KW-0812">Transmembrane</keyword>
<keyword evidence="1" id="KW-0472">Membrane</keyword>
<evidence type="ECO:0000259" key="2">
    <source>
        <dbReference type="Pfam" id="PF03407"/>
    </source>
</evidence>
<dbReference type="InterPro" id="IPR005069">
    <property type="entry name" value="Nucl-diP-sugar_transferase"/>
</dbReference>
<feature type="transmembrane region" description="Helical" evidence="1">
    <location>
        <begin position="12"/>
        <end position="31"/>
    </location>
</feature>
<reference evidence="3" key="1">
    <citation type="journal article" date="2021" name="Sci. Rep.">
        <title>Diploid genomic architecture of Nitzschia inconspicua, an elite biomass production diatom.</title>
        <authorList>
            <person name="Oliver A."/>
            <person name="Podell S."/>
            <person name="Pinowska A."/>
            <person name="Traller J.C."/>
            <person name="Smith S.R."/>
            <person name="McClure R."/>
            <person name="Beliaev A."/>
            <person name="Bohutskyi P."/>
            <person name="Hill E.A."/>
            <person name="Rabines A."/>
            <person name="Zheng H."/>
            <person name="Allen L.Z."/>
            <person name="Kuo A."/>
            <person name="Grigoriev I.V."/>
            <person name="Allen A.E."/>
            <person name="Hazlebeck D."/>
            <person name="Allen E.E."/>
        </authorList>
    </citation>
    <scope>NUCLEOTIDE SEQUENCE</scope>
    <source>
        <strain evidence="3">Hildebrandi</strain>
    </source>
</reference>
<dbReference type="AlphaFoldDB" id="A0A9K3P8H7"/>
<organism evidence="3 5">
    <name type="scientific">Nitzschia inconspicua</name>
    <dbReference type="NCBI Taxonomy" id="303405"/>
    <lineage>
        <taxon>Eukaryota</taxon>
        <taxon>Sar</taxon>
        <taxon>Stramenopiles</taxon>
        <taxon>Ochrophyta</taxon>
        <taxon>Bacillariophyta</taxon>
        <taxon>Bacillariophyceae</taxon>
        <taxon>Bacillariophycidae</taxon>
        <taxon>Bacillariales</taxon>
        <taxon>Bacillariaceae</taxon>
        <taxon>Nitzschia</taxon>
    </lineage>
</organism>
<comment type="caution">
    <text evidence="3">The sequence shown here is derived from an EMBL/GenBank/DDBJ whole genome shotgun (WGS) entry which is preliminary data.</text>
</comment>
<dbReference type="Proteomes" id="UP000693970">
    <property type="component" value="Unassembled WGS sequence"/>
</dbReference>
<keyword evidence="5" id="KW-1185">Reference proteome</keyword>
<dbReference type="OrthoDB" id="46497at2759"/>
<evidence type="ECO:0000313" key="4">
    <source>
        <dbReference type="EMBL" id="KAG7372428.1"/>
    </source>
</evidence>
<evidence type="ECO:0000256" key="1">
    <source>
        <dbReference type="SAM" id="Phobius"/>
    </source>
</evidence>
<dbReference type="Pfam" id="PF03407">
    <property type="entry name" value="Nucleotid_trans"/>
    <property type="match status" value="1"/>
</dbReference>
<proteinExistence type="predicted"/>
<dbReference type="EMBL" id="JAGRRH010000003">
    <property type="protein sequence ID" value="KAG7372428.1"/>
    <property type="molecule type" value="Genomic_DNA"/>
</dbReference>
<dbReference type="EMBL" id="JAGRRH010000083">
    <property type="protein sequence ID" value="KAG7337451.1"/>
    <property type="molecule type" value="Genomic_DNA"/>
</dbReference>